<reference evidence="1" key="1">
    <citation type="submission" date="2023-11" db="EMBL/GenBank/DDBJ databases">
        <authorList>
            <person name="Poullet M."/>
        </authorList>
    </citation>
    <scope>NUCLEOTIDE SEQUENCE</scope>
    <source>
        <strain evidence="1">E1834</strain>
    </source>
</reference>
<name>A0ACB0Y2V0_MELEN</name>
<accession>A0ACB0Y2V0</accession>
<protein>
    <submittedName>
        <fullName evidence="1">Uncharacterized protein</fullName>
    </submittedName>
</protein>
<dbReference type="EMBL" id="CAVMJV010000005">
    <property type="protein sequence ID" value="CAK5028725.1"/>
    <property type="molecule type" value="Genomic_DNA"/>
</dbReference>
<comment type="caution">
    <text evidence="1">The sequence shown here is derived from an EMBL/GenBank/DDBJ whole genome shotgun (WGS) entry which is preliminary data.</text>
</comment>
<proteinExistence type="predicted"/>
<evidence type="ECO:0000313" key="1">
    <source>
        <dbReference type="EMBL" id="CAK5028725.1"/>
    </source>
</evidence>
<organism evidence="1 2">
    <name type="scientific">Meloidogyne enterolobii</name>
    <name type="common">Root-knot nematode worm</name>
    <name type="synonym">Meloidogyne mayaguensis</name>
    <dbReference type="NCBI Taxonomy" id="390850"/>
    <lineage>
        <taxon>Eukaryota</taxon>
        <taxon>Metazoa</taxon>
        <taxon>Ecdysozoa</taxon>
        <taxon>Nematoda</taxon>
        <taxon>Chromadorea</taxon>
        <taxon>Rhabditida</taxon>
        <taxon>Tylenchina</taxon>
        <taxon>Tylenchomorpha</taxon>
        <taxon>Tylenchoidea</taxon>
        <taxon>Meloidogynidae</taxon>
        <taxon>Meloidogyninae</taxon>
        <taxon>Meloidogyne</taxon>
    </lineage>
</organism>
<sequence>MNCSPQQLSEKLTLFTEEYFKLLGNENNSEPEISIAEANLKKWKGLEKEYIQLKETRLLDKPNYILGADGARILIKKDANFYEKIYALILEKFQFTLVTEDNSKKCRVEKMKYELSEMFLDIAEEFLEEGDGGLTSEMAWTAFALEIILFFKEFGILFKGHKSLQTLARYAAEWYYKRFPERFPRTFFRGLMDHINRCLNNYYNGYGTTQEVYNSLIYVQDFCKYFNQIDKKAFKKELDRFLPIDNQPKKFRHIFLKKKSQKMDGDGPDTFIYEASDYREL</sequence>
<gene>
    <name evidence="1" type="ORF">MENTE1834_LOCUS6691</name>
</gene>
<dbReference type="Proteomes" id="UP001497535">
    <property type="component" value="Unassembled WGS sequence"/>
</dbReference>
<evidence type="ECO:0000313" key="2">
    <source>
        <dbReference type="Proteomes" id="UP001497535"/>
    </source>
</evidence>
<keyword evidence="2" id="KW-1185">Reference proteome</keyword>